<dbReference type="Proteomes" id="UP000774617">
    <property type="component" value="Unassembled WGS sequence"/>
</dbReference>
<dbReference type="PANTHER" id="PTHR46072:SF2">
    <property type="entry name" value="AMIDASE (EUROFUNG)"/>
    <property type="match status" value="1"/>
</dbReference>
<dbReference type="EMBL" id="JAGTJR010000041">
    <property type="protein sequence ID" value="KAH7032180.1"/>
    <property type="molecule type" value="Genomic_DNA"/>
</dbReference>
<keyword evidence="2" id="KW-1185">Reference proteome</keyword>
<name>A0ABQ8FXF9_9PEZI</name>
<proteinExistence type="predicted"/>
<organism evidence="1 2">
    <name type="scientific">Macrophomina phaseolina</name>
    <dbReference type="NCBI Taxonomy" id="35725"/>
    <lineage>
        <taxon>Eukaryota</taxon>
        <taxon>Fungi</taxon>
        <taxon>Dikarya</taxon>
        <taxon>Ascomycota</taxon>
        <taxon>Pezizomycotina</taxon>
        <taxon>Dothideomycetes</taxon>
        <taxon>Dothideomycetes incertae sedis</taxon>
        <taxon>Botryosphaeriales</taxon>
        <taxon>Botryosphaeriaceae</taxon>
        <taxon>Macrophomina</taxon>
    </lineage>
</organism>
<gene>
    <name evidence="1" type="ORF">B0J12DRAFT_703976</name>
</gene>
<accession>A0ABQ8FXF9</accession>
<dbReference type="PANTHER" id="PTHR46072">
    <property type="entry name" value="AMIDASE-RELATED-RELATED"/>
    <property type="match status" value="1"/>
</dbReference>
<evidence type="ECO:0000313" key="1">
    <source>
        <dbReference type="EMBL" id="KAH7032180.1"/>
    </source>
</evidence>
<evidence type="ECO:0000313" key="2">
    <source>
        <dbReference type="Proteomes" id="UP000774617"/>
    </source>
</evidence>
<sequence>MVTKIGSLQERNIQVIDWDAPPRATATNILFQVFSSTAGQIVRPPIDVSGDPPISEVREWYYGEDEQEPSMPSSSTNFWCLCKPRDEHGAEHHRYWESTKARTRSGRPVDGVIMPIAPSACVEERAFGYYGEPAFKHHLSSHNFSHSFSSDREFQLLPCLSIASFACSLLSHCDFFFFFDYMAGTFPVIFADKGKDLEDPRYKPLNEANRVNWRSCKSRYNIPR</sequence>
<reference evidence="1 2" key="1">
    <citation type="journal article" date="2021" name="Nat. Commun.">
        <title>Genetic determinants of endophytism in the Arabidopsis root mycobiome.</title>
        <authorList>
            <person name="Mesny F."/>
            <person name="Miyauchi S."/>
            <person name="Thiergart T."/>
            <person name="Pickel B."/>
            <person name="Atanasova L."/>
            <person name="Karlsson M."/>
            <person name="Huettel B."/>
            <person name="Barry K.W."/>
            <person name="Haridas S."/>
            <person name="Chen C."/>
            <person name="Bauer D."/>
            <person name="Andreopoulos W."/>
            <person name="Pangilinan J."/>
            <person name="LaButti K."/>
            <person name="Riley R."/>
            <person name="Lipzen A."/>
            <person name="Clum A."/>
            <person name="Drula E."/>
            <person name="Henrissat B."/>
            <person name="Kohler A."/>
            <person name="Grigoriev I.V."/>
            <person name="Martin F.M."/>
            <person name="Hacquard S."/>
        </authorList>
    </citation>
    <scope>NUCLEOTIDE SEQUENCE [LARGE SCALE GENOMIC DNA]</scope>
    <source>
        <strain evidence="1 2">MPI-SDFR-AT-0080</strain>
    </source>
</reference>
<comment type="caution">
    <text evidence="1">The sequence shown here is derived from an EMBL/GenBank/DDBJ whole genome shotgun (WGS) entry which is preliminary data.</text>
</comment>
<protein>
    <submittedName>
        <fullName evidence="1">Uncharacterized protein</fullName>
    </submittedName>
</protein>